<gene>
    <name evidence="2" type="ORF">WG901_22960</name>
</gene>
<dbReference type="Proteomes" id="UP001361239">
    <property type="component" value="Unassembled WGS sequence"/>
</dbReference>
<dbReference type="RefSeq" id="WP_339589471.1">
    <property type="nucleotide sequence ID" value="NZ_JBBHJZ010000009.1"/>
</dbReference>
<evidence type="ECO:0000313" key="2">
    <source>
        <dbReference type="EMBL" id="MEJ5979531.1"/>
    </source>
</evidence>
<proteinExistence type="predicted"/>
<dbReference type="EMBL" id="JBBHJZ010000009">
    <property type="protein sequence ID" value="MEJ5979531.1"/>
    <property type="molecule type" value="Genomic_DNA"/>
</dbReference>
<feature type="transmembrane region" description="Helical" evidence="1">
    <location>
        <begin position="21"/>
        <end position="38"/>
    </location>
</feature>
<comment type="caution">
    <text evidence="2">The sequence shown here is derived from an EMBL/GenBank/DDBJ whole genome shotgun (WGS) entry which is preliminary data.</text>
</comment>
<reference evidence="2 3" key="1">
    <citation type="submission" date="2024-03" db="EMBL/GenBank/DDBJ databases">
        <authorList>
            <person name="Jo J.-H."/>
        </authorList>
    </citation>
    <scope>NUCLEOTIDE SEQUENCE [LARGE SCALE GENOMIC DNA]</scope>
    <source>
        <strain evidence="2 3">PS1R-30</strain>
    </source>
</reference>
<evidence type="ECO:0000256" key="1">
    <source>
        <dbReference type="SAM" id="Phobius"/>
    </source>
</evidence>
<organism evidence="2 3">
    <name type="scientific">Novosphingobium anseongense</name>
    <dbReference type="NCBI Taxonomy" id="3133436"/>
    <lineage>
        <taxon>Bacteria</taxon>
        <taxon>Pseudomonadati</taxon>
        <taxon>Pseudomonadota</taxon>
        <taxon>Alphaproteobacteria</taxon>
        <taxon>Sphingomonadales</taxon>
        <taxon>Sphingomonadaceae</taxon>
        <taxon>Novosphingobium</taxon>
    </lineage>
</organism>
<name>A0ABU8S2F1_9SPHN</name>
<accession>A0ABU8S2F1</accession>
<keyword evidence="3" id="KW-1185">Reference proteome</keyword>
<keyword evidence="1" id="KW-0812">Transmembrane</keyword>
<keyword evidence="1" id="KW-0472">Membrane</keyword>
<sequence length="46" mass="5124">MIVSGPSRRACQVHGLSKIELIIIAAILGLGIMLLGWFELEYLLER</sequence>
<keyword evidence="1" id="KW-1133">Transmembrane helix</keyword>
<protein>
    <submittedName>
        <fullName evidence="2">Uncharacterized protein</fullName>
    </submittedName>
</protein>
<evidence type="ECO:0000313" key="3">
    <source>
        <dbReference type="Proteomes" id="UP001361239"/>
    </source>
</evidence>